<organism evidence="2 3">
    <name type="scientific">Niallia endozanthoxylica</name>
    <dbReference type="NCBI Taxonomy" id="2036016"/>
    <lineage>
        <taxon>Bacteria</taxon>
        <taxon>Bacillati</taxon>
        <taxon>Bacillota</taxon>
        <taxon>Bacilli</taxon>
        <taxon>Bacillales</taxon>
        <taxon>Bacillaceae</taxon>
        <taxon>Niallia</taxon>
    </lineage>
</organism>
<evidence type="ECO:0000313" key="2">
    <source>
        <dbReference type="EMBL" id="KAA9021058.1"/>
    </source>
</evidence>
<dbReference type="EMBL" id="VYKL01000028">
    <property type="protein sequence ID" value="KAA9021058.1"/>
    <property type="molecule type" value="Genomic_DNA"/>
</dbReference>
<evidence type="ECO:0000313" key="3">
    <source>
        <dbReference type="Proteomes" id="UP000326671"/>
    </source>
</evidence>
<name>A0A5J5HM34_9BACI</name>
<comment type="caution">
    <text evidence="2">The sequence shown here is derived from an EMBL/GenBank/DDBJ whole genome shotgun (WGS) entry which is preliminary data.</text>
</comment>
<proteinExistence type="predicted"/>
<dbReference type="Proteomes" id="UP000326671">
    <property type="component" value="Unassembled WGS sequence"/>
</dbReference>
<dbReference type="RefSeq" id="WP_150441432.1">
    <property type="nucleotide sequence ID" value="NZ_VYKL01000028.1"/>
</dbReference>
<keyword evidence="1" id="KW-0472">Membrane</keyword>
<gene>
    <name evidence="2" type="ORF">F4V44_18110</name>
</gene>
<protein>
    <submittedName>
        <fullName evidence="2">Uncharacterized protein</fullName>
    </submittedName>
</protein>
<keyword evidence="1" id="KW-1133">Transmembrane helix</keyword>
<evidence type="ECO:0000256" key="1">
    <source>
        <dbReference type="SAM" id="Phobius"/>
    </source>
</evidence>
<dbReference type="AlphaFoldDB" id="A0A5J5HM34"/>
<keyword evidence="3" id="KW-1185">Reference proteome</keyword>
<reference evidence="2 3" key="1">
    <citation type="submission" date="2019-09" db="EMBL/GenBank/DDBJ databases">
        <title>Whole genome sequences of isolates from the Mars Exploration Rovers.</title>
        <authorList>
            <person name="Seuylemezian A."/>
            <person name="Vaishampayan P."/>
        </authorList>
    </citation>
    <scope>NUCLEOTIDE SEQUENCE [LARGE SCALE GENOMIC DNA]</scope>
    <source>
        <strain evidence="2 3">MER_TA_151</strain>
    </source>
</reference>
<keyword evidence="1" id="KW-0812">Transmembrane</keyword>
<dbReference type="OrthoDB" id="2736366at2"/>
<accession>A0A5J5HM34</accession>
<sequence>MRQDPFDKDQHLRTKLDEYHVDIPDFPMKPKRWERFINFLASPAKDPLDPLISSSHGILLLKIAPVIGTAAFAIIQMFILL</sequence>
<feature type="transmembrane region" description="Helical" evidence="1">
    <location>
        <begin position="59"/>
        <end position="79"/>
    </location>
</feature>